<organism evidence="1 2">
    <name type="scientific">Calocera cornea HHB12733</name>
    <dbReference type="NCBI Taxonomy" id="1353952"/>
    <lineage>
        <taxon>Eukaryota</taxon>
        <taxon>Fungi</taxon>
        <taxon>Dikarya</taxon>
        <taxon>Basidiomycota</taxon>
        <taxon>Agaricomycotina</taxon>
        <taxon>Dacrymycetes</taxon>
        <taxon>Dacrymycetales</taxon>
        <taxon>Dacrymycetaceae</taxon>
        <taxon>Calocera</taxon>
    </lineage>
</organism>
<evidence type="ECO:0000313" key="2">
    <source>
        <dbReference type="Proteomes" id="UP000076842"/>
    </source>
</evidence>
<protein>
    <recommendedName>
        <fullName evidence="3">F-box domain-containing protein</fullName>
    </recommendedName>
</protein>
<dbReference type="InParanoid" id="A0A165EZI4"/>
<keyword evidence="2" id="KW-1185">Reference proteome</keyword>
<evidence type="ECO:0008006" key="3">
    <source>
        <dbReference type="Google" id="ProtNLM"/>
    </source>
</evidence>
<dbReference type="EMBL" id="KV423987">
    <property type="protein sequence ID" value="KZT55870.1"/>
    <property type="molecule type" value="Genomic_DNA"/>
</dbReference>
<sequence>MSGSVTLPYELWAIVVSLVEDKHDLVQLCRTNSTIGQIASRQLYRAVHLYDTLPMGRLYRSISKRPNLAHYIVVMEVNVRRLRPKRPPIYTASGRTKSAGKRISFLMPGFMRLLFRLLRAAVDLKILLIDWKLESREIAEAMSIHLGQLPSRLDSLTLRGPPALHILETQHTLQHLSLEYTGKYPRSSIELERPPKDTIPLLRYLASDRPAVARLAQGRPLQEFHLYTQHLTRDELLDCLKWLRMTTCPLRIVELVVETLDSTVFERISTALPDLVALCLQIPEDLSESELLIASQTPDLVRGFEGFRALEKLELHLCCDDPPPTDVRVWDALQQIGRACSSLHTVSVAFEHFEGLKVLPIYIFSRPQLLRDSWIVQRQIHVPFNCPEPCTVSELFSLWTCVGEVISQGYQDELNKLDSICRLM</sequence>
<dbReference type="Proteomes" id="UP000076842">
    <property type="component" value="Unassembled WGS sequence"/>
</dbReference>
<accession>A0A165EZI4</accession>
<dbReference type="OrthoDB" id="2858653at2759"/>
<reference evidence="1 2" key="1">
    <citation type="journal article" date="2016" name="Mol. Biol. Evol.">
        <title>Comparative Genomics of Early-Diverging Mushroom-Forming Fungi Provides Insights into the Origins of Lignocellulose Decay Capabilities.</title>
        <authorList>
            <person name="Nagy L.G."/>
            <person name="Riley R."/>
            <person name="Tritt A."/>
            <person name="Adam C."/>
            <person name="Daum C."/>
            <person name="Floudas D."/>
            <person name="Sun H."/>
            <person name="Yadav J.S."/>
            <person name="Pangilinan J."/>
            <person name="Larsson K.H."/>
            <person name="Matsuura K."/>
            <person name="Barry K."/>
            <person name="Labutti K."/>
            <person name="Kuo R."/>
            <person name="Ohm R.A."/>
            <person name="Bhattacharya S.S."/>
            <person name="Shirouzu T."/>
            <person name="Yoshinaga Y."/>
            <person name="Martin F.M."/>
            <person name="Grigoriev I.V."/>
            <person name="Hibbett D.S."/>
        </authorList>
    </citation>
    <scope>NUCLEOTIDE SEQUENCE [LARGE SCALE GENOMIC DNA]</scope>
    <source>
        <strain evidence="1 2">HHB12733</strain>
    </source>
</reference>
<evidence type="ECO:0000313" key="1">
    <source>
        <dbReference type="EMBL" id="KZT55870.1"/>
    </source>
</evidence>
<name>A0A165EZI4_9BASI</name>
<gene>
    <name evidence="1" type="ORF">CALCODRAFT_498063</name>
</gene>
<proteinExistence type="predicted"/>
<dbReference type="AlphaFoldDB" id="A0A165EZI4"/>